<reference evidence="3" key="1">
    <citation type="submission" date="2016-07" db="EMBL/GenBank/DDBJ databases">
        <title>Sequence Frankia sp. strain CcI1.17.</title>
        <authorList>
            <person name="Ghodhbane-Gtari F."/>
            <person name="Swanson E."/>
            <person name="Gueddou A."/>
            <person name="Morris K."/>
            <person name="Hezbri K."/>
            <person name="Ktari A."/>
            <person name="Nouioui I."/>
            <person name="Abebe-Akele F."/>
            <person name="Simpson S."/>
            <person name="Thomas K."/>
            <person name="Gtari M."/>
            <person name="Tisa L.S."/>
            <person name="Hurst S."/>
        </authorList>
    </citation>
    <scope>NUCLEOTIDE SEQUENCE [LARGE SCALE GENOMIC DNA]</scope>
    <source>
        <strain evidence="3">Cc1.17</strain>
    </source>
</reference>
<keyword evidence="3" id="KW-1185">Reference proteome</keyword>
<gene>
    <name evidence="2" type="ORF">CC117_25560</name>
</gene>
<evidence type="ECO:0000313" key="2">
    <source>
        <dbReference type="EMBL" id="OHV31588.1"/>
    </source>
</evidence>
<dbReference type="GO" id="GO:0004527">
    <property type="term" value="F:exonuclease activity"/>
    <property type="evidence" value="ECO:0007669"/>
    <property type="project" value="UniProtKB-KW"/>
</dbReference>
<dbReference type="PANTHER" id="PTHR42834:SF1">
    <property type="entry name" value="ENDONUCLEASE_EXONUCLEASE_PHOSPHATASE FAMILY PROTEIN (AFU_ORTHOLOGUE AFUA_3G09210)"/>
    <property type="match status" value="1"/>
</dbReference>
<protein>
    <submittedName>
        <fullName evidence="2">Endonuclease/exonuclease/phosphatase</fullName>
    </submittedName>
</protein>
<keyword evidence="2" id="KW-0378">Hydrolase</keyword>
<keyword evidence="2" id="KW-0269">Exonuclease</keyword>
<dbReference type="SUPFAM" id="SSF56219">
    <property type="entry name" value="DNase I-like"/>
    <property type="match status" value="1"/>
</dbReference>
<dbReference type="Pfam" id="PF19580">
    <property type="entry name" value="Exo_endo_phos_3"/>
    <property type="match status" value="1"/>
</dbReference>
<dbReference type="EMBL" id="MBLM01000143">
    <property type="protein sequence ID" value="OHV31588.1"/>
    <property type="molecule type" value="Genomic_DNA"/>
</dbReference>
<dbReference type="OrthoDB" id="7297112at2"/>
<dbReference type="Proteomes" id="UP000179627">
    <property type="component" value="Unassembled WGS sequence"/>
</dbReference>
<evidence type="ECO:0000313" key="3">
    <source>
        <dbReference type="Proteomes" id="UP000179627"/>
    </source>
</evidence>
<dbReference type="GO" id="GO:0004519">
    <property type="term" value="F:endonuclease activity"/>
    <property type="evidence" value="ECO:0007669"/>
    <property type="project" value="UniProtKB-KW"/>
</dbReference>
<organism evidence="2 3">
    <name type="scientific">Parafrankia colletiae</name>
    <dbReference type="NCBI Taxonomy" id="573497"/>
    <lineage>
        <taxon>Bacteria</taxon>
        <taxon>Bacillati</taxon>
        <taxon>Actinomycetota</taxon>
        <taxon>Actinomycetes</taxon>
        <taxon>Frankiales</taxon>
        <taxon>Frankiaceae</taxon>
        <taxon>Parafrankia</taxon>
    </lineage>
</organism>
<dbReference type="AlphaFoldDB" id="A0A1S1Q9Q4"/>
<accession>A0A1S1Q9Q4</accession>
<keyword evidence="2" id="KW-0255">Endonuclease</keyword>
<dbReference type="InterPro" id="IPR036691">
    <property type="entry name" value="Endo/exonu/phosph_ase_sf"/>
</dbReference>
<evidence type="ECO:0000259" key="1">
    <source>
        <dbReference type="Pfam" id="PF19580"/>
    </source>
</evidence>
<comment type="caution">
    <text evidence="2">The sequence shown here is derived from an EMBL/GenBank/DDBJ whole genome shotgun (WGS) entry which is preliminary data.</text>
</comment>
<dbReference type="Gene3D" id="3.60.10.10">
    <property type="entry name" value="Endonuclease/exonuclease/phosphatase"/>
    <property type="match status" value="1"/>
</dbReference>
<feature type="domain" description="Endonuclease/exonuclease/phosphatase" evidence="1">
    <location>
        <begin position="8"/>
        <end position="321"/>
    </location>
</feature>
<dbReference type="RefSeq" id="WP_071088233.1">
    <property type="nucleotide sequence ID" value="NZ_MBLM01000143.1"/>
</dbReference>
<dbReference type="PANTHER" id="PTHR42834">
    <property type="entry name" value="ENDONUCLEASE/EXONUCLEASE/PHOSPHATASE FAMILY PROTEIN (AFU_ORTHOLOGUE AFUA_3G09210)"/>
    <property type="match status" value="1"/>
</dbReference>
<proteinExistence type="predicted"/>
<sequence length="325" mass="36274">MPSTYHLTWWNLENLFDEENSPHRTEKLARTLGDDLAGWTPQLRDRKISQLASVIAQMNGGAGPDLLGVCEVENRFVLELLAAAVSDRLEGRRYEIVHADTDDARGIDVAFLYDPALLTAAPGQVFFHVVMRRNATREIVQVNFQTRTGRTWAVFGNHWPSRSGGQYESAGYRAIAGETLAYFHQRVREEHGQDTPALAMGDFNDEPFDTSLVAHALSTRQGARVINADTPRFWNLMWPAAGTGGTFYFQNEPNLLDQFLVNATMARPTSPLRANPDSVQILRFPELVDTGDYPRPRPFGGMGATVDETGYSDHFPIAMTVTETD</sequence>
<keyword evidence="2" id="KW-0540">Nuclease</keyword>
<name>A0A1S1Q9Q4_9ACTN</name>
<dbReference type="InterPro" id="IPR005135">
    <property type="entry name" value="Endo/exonuclease/phosphatase"/>
</dbReference>